<dbReference type="GO" id="GO:0003700">
    <property type="term" value="F:DNA-binding transcription factor activity"/>
    <property type="evidence" value="ECO:0007669"/>
    <property type="project" value="InterPro"/>
</dbReference>
<evidence type="ECO:0000256" key="3">
    <source>
        <dbReference type="ARBA" id="ARBA00023163"/>
    </source>
</evidence>
<dbReference type="PROSITE" id="PS50949">
    <property type="entry name" value="HTH_GNTR"/>
    <property type="match status" value="1"/>
</dbReference>
<accession>A0A1B2I2H6</accession>
<dbReference type="InterPro" id="IPR000485">
    <property type="entry name" value="AsnC-type_HTH_dom"/>
</dbReference>
<dbReference type="PANTHER" id="PTHR43537">
    <property type="entry name" value="TRANSCRIPTIONAL REGULATOR, GNTR FAMILY"/>
    <property type="match status" value="1"/>
</dbReference>
<reference evidence="4" key="1">
    <citation type="submission" date="2016-08" db="EMBL/GenBank/DDBJ databases">
        <title>Complete genome of Cloacibacillus porcorum.</title>
        <authorList>
            <person name="Looft T."/>
            <person name="Bayles D.O."/>
            <person name="Alt D.P."/>
        </authorList>
    </citation>
    <scope>NUCLEOTIDE SEQUENCE [LARGE SCALE GENOMIC DNA]</scope>
    <source>
        <strain evidence="4">CL-84</strain>
    </source>
</reference>
<dbReference type="InterPro" id="IPR000524">
    <property type="entry name" value="Tscrpt_reg_HTH_GntR"/>
</dbReference>
<dbReference type="STRING" id="1197717.BED41_03105"/>
<dbReference type="Pfam" id="PF00392">
    <property type="entry name" value="GntR"/>
    <property type="match status" value="1"/>
</dbReference>
<dbReference type="EMBL" id="CP016757">
    <property type="protein sequence ID" value="ANZ44163.1"/>
    <property type="molecule type" value="Genomic_DNA"/>
</dbReference>
<dbReference type="CDD" id="cd07377">
    <property type="entry name" value="WHTH_GntR"/>
    <property type="match status" value="1"/>
</dbReference>
<dbReference type="SMART" id="SM00895">
    <property type="entry name" value="FCD"/>
    <property type="match status" value="1"/>
</dbReference>
<dbReference type="OrthoDB" id="9781630at2"/>
<dbReference type="InterPro" id="IPR011711">
    <property type="entry name" value="GntR_C"/>
</dbReference>
<proteinExistence type="predicted"/>
<sequence length="229" mass="26591">MAIKLDAELDIAPSSTLRAEVANLLRKQILDGDIPSGERLIETEIADQLGVSRMPVREALRMLESEGLINQIPRKGLIVAEYTENDIREYYTIREALEVCAIKIVIDKISKEELEELKMYCRKAEEAHTAGDIEMVCRWTAKFNERIYDSCEMPRLKEQIKTTQKYLRTFRFTSFKEASRTEQALKEHAEIIRLVEKKDYEGAAHATSVHLRDAMRAYLKLWKQRKGRI</sequence>
<dbReference type="GO" id="GO:0043565">
    <property type="term" value="F:sequence-specific DNA binding"/>
    <property type="evidence" value="ECO:0007669"/>
    <property type="project" value="InterPro"/>
</dbReference>
<dbReference type="PRINTS" id="PR00035">
    <property type="entry name" value="HTHGNTR"/>
</dbReference>
<organism evidence="4 5">
    <name type="scientific">Cloacibacillus porcorum</name>
    <dbReference type="NCBI Taxonomy" id="1197717"/>
    <lineage>
        <taxon>Bacteria</taxon>
        <taxon>Thermotogati</taxon>
        <taxon>Synergistota</taxon>
        <taxon>Synergistia</taxon>
        <taxon>Synergistales</taxon>
        <taxon>Synergistaceae</taxon>
        <taxon>Cloacibacillus</taxon>
    </lineage>
</organism>
<gene>
    <name evidence="4" type="ORF">BED41_03105</name>
</gene>
<dbReference type="Gene3D" id="1.10.10.10">
    <property type="entry name" value="Winged helix-like DNA-binding domain superfamily/Winged helix DNA-binding domain"/>
    <property type="match status" value="1"/>
</dbReference>
<dbReference type="PRINTS" id="PR00033">
    <property type="entry name" value="HTHASNC"/>
</dbReference>
<evidence type="ECO:0000313" key="4">
    <source>
        <dbReference type="EMBL" id="ANZ44163.1"/>
    </source>
</evidence>
<evidence type="ECO:0000313" key="5">
    <source>
        <dbReference type="Proteomes" id="UP000093044"/>
    </source>
</evidence>
<dbReference type="InterPro" id="IPR008920">
    <property type="entry name" value="TF_FadR/GntR_C"/>
</dbReference>
<dbReference type="InterPro" id="IPR036390">
    <property type="entry name" value="WH_DNA-bd_sf"/>
</dbReference>
<dbReference type="SUPFAM" id="SSF48008">
    <property type="entry name" value="GntR ligand-binding domain-like"/>
    <property type="match status" value="1"/>
</dbReference>
<evidence type="ECO:0000256" key="1">
    <source>
        <dbReference type="ARBA" id="ARBA00023015"/>
    </source>
</evidence>
<dbReference type="AlphaFoldDB" id="A0A1B2I2H6"/>
<dbReference type="PANTHER" id="PTHR43537:SF24">
    <property type="entry name" value="GLUCONATE OPERON TRANSCRIPTIONAL REPRESSOR"/>
    <property type="match status" value="1"/>
</dbReference>
<dbReference type="Gene3D" id="1.20.120.530">
    <property type="entry name" value="GntR ligand-binding domain-like"/>
    <property type="match status" value="1"/>
</dbReference>
<protein>
    <submittedName>
        <fullName evidence="4">Uncharacterized protein</fullName>
    </submittedName>
</protein>
<keyword evidence="1" id="KW-0805">Transcription regulation</keyword>
<dbReference type="RefSeq" id="WP_066742984.1">
    <property type="nucleotide sequence ID" value="NZ_CALCLR010000045.1"/>
</dbReference>
<keyword evidence="3" id="KW-0804">Transcription</keyword>
<keyword evidence="5" id="KW-1185">Reference proteome</keyword>
<keyword evidence="2" id="KW-0238">DNA-binding</keyword>
<evidence type="ECO:0000256" key="2">
    <source>
        <dbReference type="ARBA" id="ARBA00023125"/>
    </source>
</evidence>
<dbReference type="Pfam" id="PF07729">
    <property type="entry name" value="FCD"/>
    <property type="match status" value="1"/>
</dbReference>
<dbReference type="InterPro" id="IPR036388">
    <property type="entry name" value="WH-like_DNA-bd_sf"/>
</dbReference>
<dbReference type="GeneID" id="83056842"/>
<dbReference type="Proteomes" id="UP000093044">
    <property type="component" value="Chromosome"/>
</dbReference>
<dbReference type="KEGG" id="cpor:BED41_03105"/>
<dbReference type="SUPFAM" id="SSF46785">
    <property type="entry name" value="Winged helix' DNA-binding domain"/>
    <property type="match status" value="1"/>
</dbReference>
<dbReference type="SMART" id="SM00345">
    <property type="entry name" value="HTH_GNTR"/>
    <property type="match status" value="1"/>
</dbReference>
<name>A0A1B2I2H6_9BACT</name>